<reference evidence="1" key="1">
    <citation type="submission" date="2014-09" db="EMBL/GenBank/DDBJ databases">
        <authorList>
            <person name="Magalhaes I.L.F."/>
            <person name="Oliveira U."/>
            <person name="Santos F.R."/>
            <person name="Vidigal T.H.D.A."/>
            <person name="Brescovit A.D."/>
            <person name="Santos A.J."/>
        </authorList>
    </citation>
    <scope>NUCLEOTIDE SEQUENCE</scope>
    <source>
        <tissue evidence="1">Shoot tissue taken approximately 20 cm above the soil surface</tissue>
    </source>
</reference>
<proteinExistence type="predicted"/>
<evidence type="ECO:0000313" key="1">
    <source>
        <dbReference type="EMBL" id="JAD39971.1"/>
    </source>
</evidence>
<dbReference type="AlphaFoldDB" id="A0A0A8ZME5"/>
<organism evidence="1">
    <name type="scientific">Arundo donax</name>
    <name type="common">Giant reed</name>
    <name type="synonym">Donax arundinaceus</name>
    <dbReference type="NCBI Taxonomy" id="35708"/>
    <lineage>
        <taxon>Eukaryota</taxon>
        <taxon>Viridiplantae</taxon>
        <taxon>Streptophyta</taxon>
        <taxon>Embryophyta</taxon>
        <taxon>Tracheophyta</taxon>
        <taxon>Spermatophyta</taxon>
        <taxon>Magnoliopsida</taxon>
        <taxon>Liliopsida</taxon>
        <taxon>Poales</taxon>
        <taxon>Poaceae</taxon>
        <taxon>PACMAD clade</taxon>
        <taxon>Arundinoideae</taxon>
        <taxon>Arundineae</taxon>
        <taxon>Arundo</taxon>
    </lineage>
</organism>
<accession>A0A0A8ZME5</accession>
<name>A0A0A8ZME5_ARUDO</name>
<protein>
    <submittedName>
        <fullName evidence="1">Uncharacterized protein</fullName>
    </submittedName>
</protein>
<dbReference type="EMBL" id="GBRH01257924">
    <property type="protein sequence ID" value="JAD39971.1"/>
    <property type="molecule type" value="Transcribed_RNA"/>
</dbReference>
<sequence length="27" mass="3010">MIGVKKSLPSSMPWCTMPKMRLGLFIG</sequence>
<reference evidence="1" key="2">
    <citation type="journal article" date="2015" name="Data Brief">
        <title>Shoot transcriptome of the giant reed, Arundo donax.</title>
        <authorList>
            <person name="Barrero R.A."/>
            <person name="Guerrero F.D."/>
            <person name="Moolhuijzen P."/>
            <person name="Goolsby J.A."/>
            <person name="Tidwell J."/>
            <person name="Bellgard S.E."/>
            <person name="Bellgard M.I."/>
        </authorList>
    </citation>
    <scope>NUCLEOTIDE SEQUENCE</scope>
    <source>
        <tissue evidence="1">Shoot tissue taken approximately 20 cm above the soil surface</tissue>
    </source>
</reference>